<sequence length="326" mass="33327">MSTPDTPGSSSGGPEVHAEAAELADPAGAAHSGAPAHAPAAGRIPVRKTYKLYTGGAFPRSESGRCYPVTGSDGAHLANAALASRKDARDAVTAARSAFPGWSGRTAYNRGQILYRVAEMMEGRSAQFAAEIAEADGIGAERARELVSAAVDRWVYYAGWPDKIGQVLGAANPVSGPYFNLSRPEPTGVVAVLAPPAAPLLGLVSAVAPVIATGNTAVVVASERAPLPALTLAEALATSDLPGGVVNILTGRTGEIAPHLASHADVNGLDLTGAGPEAAADLERSAAETLKRVLRPGGREDWLAAPGISRMTPFLETKTVWHPVGV</sequence>
<feature type="compositionally biased region" description="Low complexity" evidence="2">
    <location>
        <begin position="1"/>
        <end position="14"/>
    </location>
</feature>
<evidence type="ECO:0000259" key="3">
    <source>
        <dbReference type="Pfam" id="PF00171"/>
    </source>
</evidence>
<dbReference type="Pfam" id="PF00171">
    <property type="entry name" value="Aldedh"/>
    <property type="match status" value="1"/>
</dbReference>
<keyword evidence="5" id="KW-1185">Reference proteome</keyword>
<evidence type="ECO:0000256" key="2">
    <source>
        <dbReference type="SAM" id="MobiDB-lite"/>
    </source>
</evidence>
<dbReference type="SUPFAM" id="SSF53720">
    <property type="entry name" value="ALDH-like"/>
    <property type="match status" value="1"/>
</dbReference>
<dbReference type="InterPro" id="IPR016162">
    <property type="entry name" value="Ald_DH_N"/>
</dbReference>
<reference evidence="4 5" key="1">
    <citation type="submission" date="2020-08" db="EMBL/GenBank/DDBJ databases">
        <title>Sequencing the genomes of 1000 actinobacteria strains.</title>
        <authorList>
            <person name="Klenk H.-P."/>
        </authorList>
    </citation>
    <scope>NUCLEOTIDE SEQUENCE [LARGE SCALE GENOMIC DNA]</scope>
    <source>
        <strain evidence="4 5">DSM 44593</strain>
    </source>
</reference>
<dbReference type="EMBL" id="JACHLY010000001">
    <property type="protein sequence ID" value="MBB5997248.1"/>
    <property type="molecule type" value="Genomic_DNA"/>
</dbReference>
<dbReference type="GO" id="GO:0016491">
    <property type="term" value="F:oxidoreductase activity"/>
    <property type="evidence" value="ECO:0007669"/>
    <property type="project" value="UniProtKB-KW"/>
</dbReference>
<proteinExistence type="predicted"/>
<evidence type="ECO:0000256" key="1">
    <source>
        <dbReference type="ARBA" id="ARBA00023002"/>
    </source>
</evidence>
<accession>A0A841E7Z8</accession>
<dbReference type="InterPro" id="IPR015590">
    <property type="entry name" value="Aldehyde_DH_dom"/>
</dbReference>
<protein>
    <submittedName>
        <fullName evidence="4">Acyl-CoA reductase-like NAD-dependent aldehyde dehydrogenase</fullName>
    </submittedName>
</protein>
<feature type="compositionally biased region" description="Low complexity" evidence="2">
    <location>
        <begin position="21"/>
        <end position="41"/>
    </location>
</feature>
<feature type="region of interest" description="Disordered" evidence="2">
    <location>
        <begin position="1"/>
        <end position="41"/>
    </location>
</feature>
<dbReference type="AlphaFoldDB" id="A0A841E7Z8"/>
<dbReference type="Proteomes" id="UP000578077">
    <property type="component" value="Unassembled WGS sequence"/>
</dbReference>
<dbReference type="Gene3D" id="3.40.605.10">
    <property type="entry name" value="Aldehyde Dehydrogenase, Chain A, domain 1"/>
    <property type="match status" value="1"/>
</dbReference>
<evidence type="ECO:0000313" key="4">
    <source>
        <dbReference type="EMBL" id="MBB5997248.1"/>
    </source>
</evidence>
<name>A0A841E7Z8_9ACTN</name>
<gene>
    <name evidence="4" type="ORF">HNR25_000999</name>
</gene>
<feature type="domain" description="Aldehyde dehydrogenase" evidence="3">
    <location>
        <begin position="72"/>
        <end position="294"/>
    </location>
</feature>
<dbReference type="PANTHER" id="PTHR11699">
    <property type="entry name" value="ALDEHYDE DEHYDROGENASE-RELATED"/>
    <property type="match status" value="1"/>
</dbReference>
<organism evidence="4 5">
    <name type="scientific">Streptomonospora salina</name>
    <dbReference type="NCBI Taxonomy" id="104205"/>
    <lineage>
        <taxon>Bacteria</taxon>
        <taxon>Bacillati</taxon>
        <taxon>Actinomycetota</taxon>
        <taxon>Actinomycetes</taxon>
        <taxon>Streptosporangiales</taxon>
        <taxon>Nocardiopsidaceae</taxon>
        <taxon>Streptomonospora</taxon>
    </lineage>
</organism>
<dbReference type="InterPro" id="IPR016161">
    <property type="entry name" value="Ald_DH/histidinol_DH"/>
</dbReference>
<evidence type="ECO:0000313" key="5">
    <source>
        <dbReference type="Proteomes" id="UP000578077"/>
    </source>
</evidence>
<keyword evidence="1" id="KW-0560">Oxidoreductase</keyword>
<comment type="caution">
    <text evidence="4">The sequence shown here is derived from an EMBL/GenBank/DDBJ whole genome shotgun (WGS) entry which is preliminary data.</text>
</comment>